<dbReference type="Proteomes" id="UP000671914">
    <property type="component" value="Chromosome"/>
</dbReference>
<dbReference type="AlphaFoldDB" id="A0A975IMT5"/>
<dbReference type="InterPro" id="IPR008284">
    <property type="entry name" value="MoCF_biosynth_CS"/>
</dbReference>
<dbReference type="SUPFAM" id="SSF53218">
    <property type="entry name" value="Molybdenum cofactor biosynthesis proteins"/>
    <property type="match status" value="1"/>
</dbReference>
<feature type="domain" description="MoaB/Mog" evidence="4">
    <location>
        <begin position="5"/>
        <end position="149"/>
    </location>
</feature>
<protein>
    <submittedName>
        <fullName evidence="5">MogA/MoaB family molybdenum cofactor biosynthesis protein</fullName>
    </submittedName>
</protein>
<dbReference type="CDD" id="cd00886">
    <property type="entry name" value="MogA_MoaB"/>
    <property type="match status" value="1"/>
</dbReference>
<dbReference type="InterPro" id="IPR001453">
    <property type="entry name" value="MoaB/Mog_dom"/>
</dbReference>
<evidence type="ECO:0000313" key="5">
    <source>
        <dbReference type="EMBL" id="QTX03863.1"/>
    </source>
</evidence>
<dbReference type="PANTHER" id="PTHR43764">
    <property type="entry name" value="MOLYBDENUM COFACTOR BIOSYNTHESIS"/>
    <property type="match status" value="1"/>
</dbReference>
<evidence type="ECO:0000259" key="4">
    <source>
        <dbReference type="SMART" id="SM00852"/>
    </source>
</evidence>
<comment type="pathway">
    <text evidence="1">Cofactor biosynthesis; molybdopterin biosynthesis.</text>
</comment>
<gene>
    <name evidence="5" type="ORF">G127AT_11105</name>
</gene>
<organism evidence="5 6">
    <name type="scientific">Agromyces archimandritae</name>
    <dbReference type="NCBI Taxonomy" id="2781962"/>
    <lineage>
        <taxon>Bacteria</taxon>
        <taxon>Bacillati</taxon>
        <taxon>Actinomycetota</taxon>
        <taxon>Actinomycetes</taxon>
        <taxon>Micrococcales</taxon>
        <taxon>Microbacteriaceae</taxon>
        <taxon>Agromyces</taxon>
    </lineage>
</organism>
<accession>A0A975IMT5</accession>
<dbReference type="KEGG" id="aarc:G127AT_11105"/>
<reference evidence="5" key="1">
    <citation type="submission" date="2021-03" db="EMBL/GenBank/DDBJ databases">
        <title>Agromyces archimandritus sp. nov., isolated from the cockroach Archimandrita tessellata.</title>
        <authorList>
            <person name="Guzman J."/>
            <person name="Ortuzar M."/>
            <person name="Poehlein A."/>
            <person name="Daniel R."/>
            <person name="Trujillo M."/>
            <person name="Vilcinskas A."/>
        </authorList>
    </citation>
    <scope>NUCLEOTIDE SEQUENCE</scope>
    <source>
        <strain evidence="5">G127AT</strain>
    </source>
</reference>
<dbReference type="PROSITE" id="PS01078">
    <property type="entry name" value="MOCF_BIOSYNTHESIS_1"/>
    <property type="match status" value="1"/>
</dbReference>
<keyword evidence="6" id="KW-1185">Reference proteome</keyword>
<evidence type="ECO:0000313" key="6">
    <source>
        <dbReference type="Proteomes" id="UP000671914"/>
    </source>
</evidence>
<dbReference type="Pfam" id="PF00994">
    <property type="entry name" value="MoCF_biosynth"/>
    <property type="match status" value="1"/>
</dbReference>
<sequence>MEAARVVTVSDRSARGERPDATGPVLVARLREAGWDAAGALVPDGADSVRAAIAEAVASGARLVVTTGGTGIGPRDETPEGTAPLLARTLPGIPEEIRRRGGSHGMLSRALAGIATGPGGRGALVANLPGSPGGAADGLDVVLSVAAHVLSQLDGGDHDAAAHRAATA</sequence>
<name>A0A975IMT5_9MICO</name>
<evidence type="ECO:0000256" key="3">
    <source>
        <dbReference type="SAM" id="MobiDB-lite"/>
    </source>
</evidence>
<feature type="region of interest" description="Disordered" evidence="3">
    <location>
        <begin position="1"/>
        <end position="20"/>
    </location>
</feature>
<evidence type="ECO:0000256" key="1">
    <source>
        <dbReference type="ARBA" id="ARBA00005046"/>
    </source>
</evidence>
<dbReference type="SMART" id="SM00852">
    <property type="entry name" value="MoCF_biosynth"/>
    <property type="match status" value="1"/>
</dbReference>
<dbReference type="InterPro" id="IPR036425">
    <property type="entry name" value="MoaB/Mog-like_dom_sf"/>
</dbReference>
<dbReference type="PANTHER" id="PTHR43764:SF1">
    <property type="entry name" value="MOLYBDOPTERIN MOLYBDOTRANSFERASE"/>
    <property type="match status" value="1"/>
</dbReference>
<dbReference type="EMBL" id="CP071696">
    <property type="protein sequence ID" value="QTX03863.1"/>
    <property type="molecule type" value="Genomic_DNA"/>
</dbReference>
<keyword evidence="2" id="KW-0501">Molybdenum cofactor biosynthesis</keyword>
<dbReference type="GO" id="GO:0006777">
    <property type="term" value="P:Mo-molybdopterin cofactor biosynthetic process"/>
    <property type="evidence" value="ECO:0007669"/>
    <property type="project" value="UniProtKB-KW"/>
</dbReference>
<dbReference type="Gene3D" id="3.40.980.10">
    <property type="entry name" value="MoaB/Mog-like domain"/>
    <property type="match status" value="1"/>
</dbReference>
<dbReference type="RefSeq" id="WP_210896881.1">
    <property type="nucleotide sequence ID" value="NZ_CP071696.1"/>
</dbReference>
<proteinExistence type="predicted"/>
<dbReference type="InterPro" id="IPR051920">
    <property type="entry name" value="MPT_Adenylyltrnsfr/MoaC-Rel"/>
</dbReference>
<evidence type="ECO:0000256" key="2">
    <source>
        <dbReference type="ARBA" id="ARBA00023150"/>
    </source>
</evidence>